<feature type="transmembrane region" description="Helical" evidence="5">
    <location>
        <begin position="111"/>
        <end position="132"/>
    </location>
</feature>
<dbReference type="EMBL" id="FNON01000002">
    <property type="protein sequence ID" value="SDX36192.1"/>
    <property type="molecule type" value="Genomic_DNA"/>
</dbReference>
<dbReference type="CDD" id="cd17321">
    <property type="entry name" value="MFS_MMR_MDR_like"/>
    <property type="match status" value="1"/>
</dbReference>
<organism evidence="7 8">
    <name type="scientific">Amycolatopsis xylanica</name>
    <dbReference type="NCBI Taxonomy" id="589385"/>
    <lineage>
        <taxon>Bacteria</taxon>
        <taxon>Bacillati</taxon>
        <taxon>Actinomycetota</taxon>
        <taxon>Actinomycetes</taxon>
        <taxon>Pseudonocardiales</taxon>
        <taxon>Pseudonocardiaceae</taxon>
        <taxon>Amycolatopsis</taxon>
    </lineage>
</organism>
<dbReference type="STRING" id="589385.SAMN05421504_1021157"/>
<reference evidence="7 8" key="1">
    <citation type="submission" date="2016-10" db="EMBL/GenBank/DDBJ databases">
        <authorList>
            <person name="de Groot N.N."/>
        </authorList>
    </citation>
    <scope>NUCLEOTIDE SEQUENCE [LARGE SCALE GENOMIC DNA]</scope>
    <source>
        <strain evidence="7 8">CPCC 202699</strain>
    </source>
</reference>
<gene>
    <name evidence="7" type="ORF">SAMN05421504_1021157</name>
</gene>
<dbReference type="PANTHER" id="PTHR42718">
    <property type="entry name" value="MAJOR FACILITATOR SUPERFAMILY MULTIDRUG TRANSPORTER MFSC"/>
    <property type="match status" value="1"/>
</dbReference>
<dbReference type="PROSITE" id="PS50850">
    <property type="entry name" value="MFS"/>
    <property type="match status" value="1"/>
</dbReference>
<feature type="transmembrane region" description="Helical" evidence="5">
    <location>
        <begin position="236"/>
        <end position="257"/>
    </location>
</feature>
<dbReference type="InterPro" id="IPR011701">
    <property type="entry name" value="MFS"/>
</dbReference>
<feature type="transmembrane region" description="Helical" evidence="5">
    <location>
        <begin position="284"/>
        <end position="305"/>
    </location>
</feature>
<dbReference type="AlphaFoldDB" id="A0A1H3B2P2"/>
<dbReference type="PANTHER" id="PTHR42718:SF39">
    <property type="entry name" value="ACTINORHODIN TRANSPORTER-RELATED"/>
    <property type="match status" value="1"/>
</dbReference>
<dbReference type="GO" id="GO:0005886">
    <property type="term" value="C:plasma membrane"/>
    <property type="evidence" value="ECO:0007669"/>
    <property type="project" value="UniProtKB-SubCell"/>
</dbReference>
<feature type="transmembrane region" description="Helical" evidence="5">
    <location>
        <begin position="214"/>
        <end position="230"/>
    </location>
</feature>
<feature type="transmembrane region" description="Helical" evidence="5">
    <location>
        <begin position="420"/>
        <end position="439"/>
    </location>
</feature>
<feature type="transmembrane region" description="Helical" evidence="5">
    <location>
        <begin position="345"/>
        <end position="368"/>
    </location>
</feature>
<feature type="transmembrane region" description="Helical" evidence="5">
    <location>
        <begin position="86"/>
        <end position="105"/>
    </location>
</feature>
<dbReference type="PRINTS" id="PR01036">
    <property type="entry name" value="TCRTETB"/>
</dbReference>
<name>A0A1H3B2P2_9PSEU</name>
<evidence type="ECO:0000313" key="7">
    <source>
        <dbReference type="EMBL" id="SDX36192.1"/>
    </source>
</evidence>
<dbReference type="Gene3D" id="1.20.1720.10">
    <property type="entry name" value="Multidrug resistance protein D"/>
    <property type="match status" value="1"/>
</dbReference>
<dbReference type="Proteomes" id="UP000199515">
    <property type="component" value="Unassembled WGS sequence"/>
</dbReference>
<comment type="subcellular location">
    <subcellularLocation>
        <location evidence="1">Cell membrane</location>
        <topology evidence="1">Multi-pass membrane protein</topology>
    </subcellularLocation>
</comment>
<dbReference type="InterPro" id="IPR036259">
    <property type="entry name" value="MFS_trans_sf"/>
</dbReference>
<dbReference type="RefSeq" id="WP_091288951.1">
    <property type="nucleotide sequence ID" value="NZ_FNON01000002.1"/>
</dbReference>
<feature type="transmembrane region" description="Helical" evidence="5">
    <location>
        <begin position="445"/>
        <end position="464"/>
    </location>
</feature>
<keyword evidence="3 5" id="KW-1133">Transmembrane helix</keyword>
<evidence type="ECO:0000256" key="4">
    <source>
        <dbReference type="ARBA" id="ARBA00023136"/>
    </source>
</evidence>
<dbReference type="GO" id="GO:0022857">
    <property type="term" value="F:transmembrane transporter activity"/>
    <property type="evidence" value="ECO:0007669"/>
    <property type="project" value="InterPro"/>
</dbReference>
<feature type="transmembrane region" description="Helical" evidence="5">
    <location>
        <begin position="54"/>
        <end position="74"/>
    </location>
</feature>
<protein>
    <submittedName>
        <fullName evidence="7">Major Facilitator Superfamily protein</fullName>
    </submittedName>
</protein>
<evidence type="ECO:0000259" key="6">
    <source>
        <dbReference type="PROSITE" id="PS50850"/>
    </source>
</evidence>
<feature type="transmembrane region" description="Helical" evidence="5">
    <location>
        <begin position="21"/>
        <end position="42"/>
    </location>
</feature>
<evidence type="ECO:0000313" key="8">
    <source>
        <dbReference type="Proteomes" id="UP000199515"/>
    </source>
</evidence>
<accession>A0A1H3B2P2</accession>
<feature type="transmembrane region" description="Helical" evidence="5">
    <location>
        <begin position="144"/>
        <end position="169"/>
    </location>
</feature>
<sequence length="472" mass="49355">MTLTQAAPTRVVRPGLSSAGLVTVLLGAALPIIDFFIVNVALPTINADLHASTATLELVVAAYGISYALLLVVGGRLGDAYGRRRLFFIGLMAFTVTSLLCGIAPSVDMLVLARALQGAASALMLPQVLSIIQASTSGESRSKALGLYGAMGGISTVVGQLVGGLLVSANLWGTGWRPIFLVNVPIGLVGLWLARQTLPESRSENPHGVDRLGTVLLGVSILSLLVPLMEGRALGWPVWSIVLLAVFPLAVWGFVVVERRIERSGAMPLLPPSVMRMPSMRRGLMVGVPFFAGFGAFMFVVAVTLQEGLHFGPLKSGLALTPMAVGFFTMSLVSSRFVTRFGQRVVVAGAAFQLIGLLVLVGTVAMAWPLVTVLDLAPGMLLAGIGQGLAMTTLFRVVLSRVPTEIAGVGSGVMTTTQQTSLALGVATLGSLFASLIGSVGVRDAFMTVIGLQAVLTVGVMWFARRLPDPRG</sequence>
<feature type="transmembrane region" description="Helical" evidence="5">
    <location>
        <begin position="175"/>
        <end position="194"/>
    </location>
</feature>
<keyword evidence="2 5" id="KW-0812">Transmembrane</keyword>
<feature type="transmembrane region" description="Helical" evidence="5">
    <location>
        <begin position="380"/>
        <end position="399"/>
    </location>
</feature>
<dbReference type="Gene3D" id="1.20.1250.20">
    <property type="entry name" value="MFS general substrate transporter like domains"/>
    <property type="match status" value="1"/>
</dbReference>
<evidence type="ECO:0000256" key="3">
    <source>
        <dbReference type="ARBA" id="ARBA00022989"/>
    </source>
</evidence>
<evidence type="ECO:0000256" key="1">
    <source>
        <dbReference type="ARBA" id="ARBA00004651"/>
    </source>
</evidence>
<dbReference type="InterPro" id="IPR020846">
    <property type="entry name" value="MFS_dom"/>
</dbReference>
<feature type="transmembrane region" description="Helical" evidence="5">
    <location>
        <begin position="317"/>
        <end position="338"/>
    </location>
</feature>
<proteinExistence type="predicted"/>
<keyword evidence="4 5" id="KW-0472">Membrane</keyword>
<evidence type="ECO:0000256" key="2">
    <source>
        <dbReference type="ARBA" id="ARBA00022692"/>
    </source>
</evidence>
<evidence type="ECO:0000256" key="5">
    <source>
        <dbReference type="SAM" id="Phobius"/>
    </source>
</evidence>
<dbReference type="SUPFAM" id="SSF103473">
    <property type="entry name" value="MFS general substrate transporter"/>
    <property type="match status" value="1"/>
</dbReference>
<feature type="domain" description="Major facilitator superfamily (MFS) profile" evidence="6">
    <location>
        <begin position="20"/>
        <end position="468"/>
    </location>
</feature>
<dbReference type="Pfam" id="PF07690">
    <property type="entry name" value="MFS_1"/>
    <property type="match status" value="1"/>
</dbReference>
<keyword evidence="8" id="KW-1185">Reference proteome</keyword>
<dbReference type="OrthoDB" id="4532109at2"/>